<name>A0A640MM33_BACAN</name>
<dbReference type="AlphaFoldDB" id="A0A640MM33"/>
<accession>A0A640MM33</accession>
<proteinExistence type="predicted"/>
<protein>
    <recommendedName>
        <fullName evidence="2">DUF2357 domain-containing protein</fullName>
    </recommendedName>
</protein>
<evidence type="ECO:0008006" key="2">
    <source>
        <dbReference type="Google" id="ProtNLM"/>
    </source>
</evidence>
<evidence type="ECO:0000313" key="1">
    <source>
        <dbReference type="EMBL" id="GEU13298.1"/>
    </source>
</evidence>
<dbReference type="EMBL" id="BLEY01000023">
    <property type="protein sequence ID" value="GEU13298.1"/>
    <property type="molecule type" value="Genomic_DNA"/>
</dbReference>
<dbReference type="InterPro" id="IPR007505">
    <property type="entry name" value="PDDEXK_7"/>
</dbReference>
<sequence>MDLPFSMKLNFGYKSEEQEYELLFFQDDASLLEYTSVKIKEFSNLSFTFNSTDKQARLYIPELDDYLIENQIIEENGDICYIPSDDNIIIYNRNQGRTVPLIPGYYTLYVKIGETIFYSRFEIILKDLGVPEWEQMKIEIEKMVGGLARTFIPKKTSHREITNSNYLMNDQLFQRILEFEDNIPQAIISLESLKKEAKYRIDKRYNWKPIGSKNLIDQKTISQLQIHPEKRGLLYTPNRIIKYDIIENQWIKFILSYFKNFSLLADRYLEKIIQGIIEEKKRENKFTSMHSQSVQNYNITSYNRKLETLKNNQQKIKHFYSYILEFLDTPVMKNISSQRPINVPKSLVMNPRYNTIYKMYLKSIKNRNTLNFSNKYQYYWKSTEILYEIWCFIKIIKSLTMQGYTPISGWIFENDILSQELPFLHENTTVVLNKNDIRINLVYNNSMEKEYFSNTLDIPVKTSSKRNKPDIRLDIILQEKYYVGSLIFEVKYKKLVNILDNDNGRQRQQLLAYKQNTMSSILAFPEILTRSLQAVSAVIALYPSNEGRKKTAPRYYEKEGIFFHLFNPSSDEKELSVKIQTSIEERISLFNHNQQGIN</sequence>
<organism evidence="1">
    <name type="scientific">Bacillus anthracis</name>
    <name type="common">anthrax bacterium</name>
    <dbReference type="NCBI Taxonomy" id="1392"/>
    <lineage>
        <taxon>Bacteria</taxon>
        <taxon>Bacillati</taxon>
        <taxon>Bacillota</taxon>
        <taxon>Bacilli</taxon>
        <taxon>Bacillales</taxon>
        <taxon>Bacillaceae</taxon>
        <taxon>Bacillus</taxon>
        <taxon>Bacillus cereus group</taxon>
    </lineage>
</organism>
<dbReference type="Pfam" id="PF04411">
    <property type="entry name" value="PDDEXK_7"/>
    <property type="match status" value="1"/>
</dbReference>
<reference evidence="1" key="2">
    <citation type="submission" date="2019-12" db="EMBL/GenBank/DDBJ databases">
        <authorList>
            <person name="Hoang T.H.H."/>
            <person name="Okutani A."/>
        </authorList>
    </citation>
    <scope>NUCLEOTIDE SEQUENCE</scope>
    <source>
        <strain evidence="1">QuyetLC</strain>
    </source>
</reference>
<reference evidence="1" key="1">
    <citation type="submission" date="2019-12" db="EMBL/GenBank/DDBJ databases">
        <title>Epidemiological and comparative genomic analysis of Bacillus anthracis isolated from northern Vietnam.</title>
        <authorList>
            <person name="Hoang T.T.H."/>
            <person name="Dang D.A."/>
            <person name="Pham M.H."/>
            <person name="Luong M.H."/>
            <person name="Tran N.D."/>
            <person name="Nguyen T.H."/>
            <person name="Nguyen T.T."/>
            <person name="Inoue S."/>
            <person name="Morikawa S."/>
            <person name="Okutani A."/>
        </authorList>
    </citation>
    <scope>NUCLEOTIDE SEQUENCE</scope>
    <source>
        <strain evidence="1">QuyetLC</strain>
    </source>
</reference>
<gene>
    <name evidence="1" type="ORF">QuyetLC_23990</name>
</gene>
<comment type="caution">
    <text evidence="1">The sequence shown here is derived from an EMBL/GenBank/DDBJ whole genome shotgun (WGS) entry which is preliminary data.</text>
</comment>